<dbReference type="GO" id="GO:0048040">
    <property type="term" value="F:UDP-glucuronate decarboxylase activity"/>
    <property type="evidence" value="ECO:0007669"/>
    <property type="project" value="TreeGrafter"/>
</dbReference>
<comment type="caution">
    <text evidence="6">The sequence shown here is derived from an EMBL/GenBank/DDBJ whole genome shotgun (WGS) entry which is preliminary data.</text>
</comment>
<evidence type="ECO:0000313" key="7">
    <source>
        <dbReference type="Proteomes" id="UP000724148"/>
    </source>
</evidence>
<dbReference type="GO" id="GO:0005737">
    <property type="term" value="C:cytoplasm"/>
    <property type="evidence" value="ECO:0007669"/>
    <property type="project" value="TreeGrafter"/>
</dbReference>
<dbReference type="SUPFAM" id="SSF51735">
    <property type="entry name" value="NAD(P)-binding Rossmann-fold domains"/>
    <property type="match status" value="1"/>
</dbReference>
<dbReference type="AlphaFoldDB" id="A0A931SAU0"/>
<dbReference type="GO" id="GO:0070403">
    <property type="term" value="F:NAD+ binding"/>
    <property type="evidence" value="ECO:0007669"/>
    <property type="project" value="InterPro"/>
</dbReference>
<evidence type="ECO:0000256" key="1">
    <source>
        <dbReference type="ARBA" id="ARBA00001911"/>
    </source>
</evidence>
<accession>A0A931SAU0</accession>
<dbReference type="PANTHER" id="PTHR43078:SF6">
    <property type="entry name" value="UDP-GLUCURONIC ACID DECARBOXYLASE 1"/>
    <property type="match status" value="1"/>
</dbReference>
<evidence type="ECO:0000313" key="6">
    <source>
        <dbReference type="EMBL" id="MBI2096547.1"/>
    </source>
</evidence>
<protein>
    <submittedName>
        <fullName evidence="6">NAD-dependent epimerase/dehydratase family protein</fullName>
    </submittedName>
</protein>
<sequence length="357" mass="39865">MNAIIHEDLEAIAWALGDEAEAFEGKTVLISGGAGFLGSYFVGALHYLNEHEFRKPCRVIVIDNFITGSRSGVLNEISSPHIRAIEADVTKPLHIKEPLDYIIHAAGLASPVYYRKYPLETIEAAVSGAKNLLEFARKKKVASFLFFSSSEIYGDPDPQFIPTPEYYRGNVSSIGPRSCYDESKRLAETLCITYFQQYNVPVKIVRPFNVYGPGMKPDDHRVVPAFLTRSLIGKPLPVHDSGNQTRTFCYISDAIVGFLKVLLSVKNGEVYNVGTDREEIGMKSLAEIITGLSEKNAPIELVSYPESYPSDEPRRRCPDLTKIRSALGYQPKIDLETGLARTLSWYRETLPPSFFEV</sequence>
<dbReference type="Gene3D" id="3.40.50.720">
    <property type="entry name" value="NAD(P)-binding Rossmann-like Domain"/>
    <property type="match status" value="1"/>
</dbReference>
<dbReference type="InterPro" id="IPR044516">
    <property type="entry name" value="UXS-like"/>
</dbReference>
<evidence type="ECO:0000256" key="4">
    <source>
        <dbReference type="ARBA" id="ARBA00023239"/>
    </source>
</evidence>
<keyword evidence="3" id="KW-0520">NAD</keyword>
<feature type="domain" description="NAD-dependent epimerase/dehydratase" evidence="5">
    <location>
        <begin position="28"/>
        <end position="274"/>
    </location>
</feature>
<dbReference type="InterPro" id="IPR001509">
    <property type="entry name" value="Epimerase_deHydtase"/>
</dbReference>
<reference evidence="6" key="1">
    <citation type="submission" date="2020-07" db="EMBL/GenBank/DDBJ databases">
        <title>Huge and variable diversity of episymbiotic CPR bacteria and DPANN archaea in groundwater ecosystems.</title>
        <authorList>
            <person name="He C.Y."/>
            <person name="Keren R."/>
            <person name="Whittaker M."/>
            <person name="Farag I.F."/>
            <person name="Doudna J."/>
            <person name="Cate J.H.D."/>
            <person name="Banfield J.F."/>
        </authorList>
    </citation>
    <scope>NUCLEOTIDE SEQUENCE</scope>
    <source>
        <strain evidence="6">NC_groundwater_193_Ag_S-0.1um_51_7</strain>
    </source>
</reference>
<name>A0A931SAU0_9BACT</name>
<gene>
    <name evidence="6" type="ORF">HYT40_00065</name>
</gene>
<dbReference type="EMBL" id="JACOZA010000002">
    <property type="protein sequence ID" value="MBI2096547.1"/>
    <property type="molecule type" value="Genomic_DNA"/>
</dbReference>
<organism evidence="6 7">
    <name type="scientific">Candidatus Sungiibacteriota bacterium</name>
    <dbReference type="NCBI Taxonomy" id="2750080"/>
    <lineage>
        <taxon>Bacteria</taxon>
        <taxon>Candidatus Sungiibacteriota</taxon>
    </lineage>
</organism>
<keyword evidence="2" id="KW-0210">Decarboxylase</keyword>
<proteinExistence type="predicted"/>
<evidence type="ECO:0000256" key="3">
    <source>
        <dbReference type="ARBA" id="ARBA00023027"/>
    </source>
</evidence>
<evidence type="ECO:0000259" key="5">
    <source>
        <dbReference type="Pfam" id="PF01370"/>
    </source>
</evidence>
<dbReference type="Proteomes" id="UP000724148">
    <property type="component" value="Unassembled WGS sequence"/>
</dbReference>
<dbReference type="PANTHER" id="PTHR43078">
    <property type="entry name" value="UDP-GLUCURONIC ACID DECARBOXYLASE-RELATED"/>
    <property type="match status" value="1"/>
</dbReference>
<comment type="cofactor">
    <cofactor evidence="1">
        <name>NAD(+)</name>
        <dbReference type="ChEBI" id="CHEBI:57540"/>
    </cofactor>
</comment>
<dbReference type="InterPro" id="IPR036291">
    <property type="entry name" value="NAD(P)-bd_dom_sf"/>
</dbReference>
<keyword evidence="4" id="KW-0456">Lyase</keyword>
<dbReference type="GO" id="GO:0042732">
    <property type="term" value="P:D-xylose metabolic process"/>
    <property type="evidence" value="ECO:0007669"/>
    <property type="project" value="InterPro"/>
</dbReference>
<dbReference type="Pfam" id="PF01370">
    <property type="entry name" value="Epimerase"/>
    <property type="match status" value="1"/>
</dbReference>
<evidence type="ECO:0000256" key="2">
    <source>
        <dbReference type="ARBA" id="ARBA00022793"/>
    </source>
</evidence>